<reference evidence="1 2" key="1">
    <citation type="submission" date="2019-10" db="EMBL/GenBank/DDBJ databases">
        <title>Bacillus from the desert of Cuatro Cinegas, Coahuila.</title>
        <authorList>
            <person name="Olmedo-Alvarez G."/>
            <person name="Saldana S."/>
            <person name="Barcelo D."/>
        </authorList>
    </citation>
    <scope>NUCLEOTIDE SEQUENCE [LARGE SCALE GENOMIC DNA]</scope>
    <source>
        <strain evidence="1 2">CH101a_3T</strain>
    </source>
</reference>
<accession>A0AB34DA31</accession>
<comment type="caution">
    <text evidence="1">The sequence shown here is derived from an EMBL/GenBank/DDBJ whole genome shotgun (WGS) entry which is preliminary data.</text>
</comment>
<name>A0AB34DA31_BACCE</name>
<dbReference type="EMBL" id="WBPB01000027">
    <property type="protein sequence ID" value="KAB2498170.1"/>
    <property type="molecule type" value="Genomic_DNA"/>
</dbReference>
<sequence length="627" mass="72834">MEDKKWYQVTDMELNKLNEKTTHLLEAVRRYINDWNTNAGLSTNLFPEQDELYFFGEIDQIEFSLFPLVFRCNNRSCRNVHQYFNLEDLSRKNPELRCQFCSKDVIKQYPYALVHLNGDLQSINVKTNKGAKNWHEKYDGIRMRDTRRFTTATWYNYKKQISLGDLGTKRTNLPLTEEMIQNNKRFLGGTHLSEGDIHYPALKSMVNLEQQTLIERKEHESFTQIQMAALLQLDSINTGNYAQNFEIEKNNSTLQILLESAKNEEERRILLKTIKNSDLGAQFLEGDITKEVEEIFQKTFPIETVEEDRLLHEFLFSWYENDGQTIEAKLEEARINSDLVQETSYIQAQNEVENLGLESVALLEKFPVITMGVGYTRKSFDRNRSILNPFRKQISNKRYTVIPVLKNDNEAIIFKLDPLRILRWLEINKLITFNNESPNSKREAHAILYNYLLLSKMEKEDLVMLDPKDYVHDQKVLATIMTYQLVHTMLHMLLHAGKSIIGLDVDSMSEYIFPSALAGTIYVSKLQGGGMGALIAAFENDLERWLRNTYEKTQTCLYDPICKGQHGACHACSYLKFSCQHFNRGLSRNLLTGGYVGETPIIGYFSKELDEVMKKGKGNFDKAYKFN</sequence>
<protein>
    <recommendedName>
        <fullName evidence="3">DUF1998 domain-containing protein</fullName>
    </recommendedName>
</protein>
<evidence type="ECO:0000313" key="1">
    <source>
        <dbReference type="EMBL" id="KAB2498170.1"/>
    </source>
</evidence>
<evidence type="ECO:0000313" key="2">
    <source>
        <dbReference type="Proteomes" id="UP000477920"/>
    </source>
</evidence>
<gene>
    <name evidence="1" type="ORF">F8158_12855</name>
</gene>
<proteinExistence type="predicted"/>
<dbReference type="Proteomes" id="UP000477920">
    <property type="component" value="Unassembled WGS sequence"/>
</dbReference>
<organism evidence="1 2">
    <name type="scientific">Bacillus cereus</name>
    <dbReference type="NCBI Taxonomy" id="1396"/>
    <lineage>
        <taxon>Bacteria</taxon>
        <taxon>Bacillati</taxon>
        <taxon>Bacillota</taxon>
        <taxon>Bacilli</taxon>
        <taxon>Bacillales</taxon>
        <taxon>Bacillaceae</taxon>
        <taxon>Bacillus</taxon>
        <taxon>Bacillus cereus group</taxon>
    </lineage>
</organism>
<dbReference type="AlphaFoldDB" id="A0AB34DA31"/>
<evidence type="ECO:0008006" key="3">
    <source>
        <dbReference type="Google" id="ProtNLM"/>
    </source>
</evidence>